<reference evidence="3" key="1">
    <citation type="submission" date="2020-12" db="EMBL/GenBank/DDBJ databases">
        <authorList>
            <consortium name="Molecular Ecology Group"/>
        </authorList>
    </citation>
    <scope>NUCLEOTIDE SEQUENCE</scope>
    <source>
        <strain evidence="3">TBG_1078</strain>
    </source>
</reference>
<dbReference type="PANTHER" id="PTHR12674:SF2">
    <property type="entry name" value="PREFOLDIN SUBUNIT 5"/>
    <property type="match status" value="1"/>
</dbReference>
<dbReference type="SUPFAM" id="SSF46579">
    <property type="entry name" value="Prefoldin"/>
    <property type="match status" value="1"/>
</dbReference>
<organism evidence="3 4">
    <name type="scientific">Nyctereutes procyonoides</name>
    <name type="common">Raccoon dog</name>
    <name type="synonym">Canis procyonoides</name>
    <dbReference type="NCBI Taxonomy" id="34880"/>
    <lineage>
        <taxon>Eukaryota</taxon>
        <taxon>Metazoa</taxon>
        <taxon>Chordata</taxon>
        <taxon>Craniata</taxon>
        <taxon>Vertebrata</taxon>
        <taxon>Euteleostomi</taxon>
        <taxon>Mammalia</taxon>
        <taxon>Eutheria</taxon>
        <taxon>Laurasiatheria</taxon>
        <taxon>Carnivora</taxon>
        <taxon>Caniformia</taxon>
        <taxon>Canidae</taxon>
        <taxon>Nyctereutes</taxon>
    </lineage>
</organism>
<dbReference type="AlphaFoldDB" id="A0A811Z5W5"/>
<evidence type="ECO:0000313" key="3">
    <source>
        <dbReference type="EMBL" id="CAD7684060.1"/>
    </source>
</evidence>
<sequence length="137" mass="15055">MVQSVNITELKLPQLEMLKNQLDQEMELLSTSIAQLKVVQTKSVGAGLSERAEQEQQGERDTRPTDDFYVCPGKLHDVEQVLINVGTGYYVEKTAEDAKDLLNHVVEINSADILLPPTATGHLASALTSPPPLSWSK</sequence>
<dbReference type="EMBL" id="CAJHUB010000755">
    <property type="protein sequence ID" value="CAD7684060.1"/>
    <property type="molecule type" value="Genomic_DNA"/>
</dbReference>
<evidence type="ECO:0000256" key="2">
    <source>
        <dbReference type="SAM" id="MobiDB-lite"/>
    </source>
</evidence>
<proteinExistence type="inferred from homology"/>
<dbReference type="InterPro" id="IPR011599">
    <property type="entry name" value="PFD_alpha_archaea"/>
</dbReference>
<dbReference type="GO" id="GO:0016272">
    <property type="term" value="C:prefoldin complex"/>
    <property type="evidence" value="ECO:0007669"/>
    <property type="project" value="InterPro"/>
</dbReference>
<dbReference type="GO" id="GO:0051082">
    <property type="term" value="F:unfolded protein binding"/>
    <property type="evidence" value="ECO:0007669"/>
    <property type="project" value="InterPro"/>
</dbReference>
<gene>
    <name evidence="3" type="ORF">NYPRO_LOCUS16853</name>
</gene>
<keyword evidence="4" id="KW-1185">Reference proteome</keyword>
<dbReference type="InterPro" id="IPR009053">
    <property type="entry name" value="Prefoldin"/>
</dbReference>
<name>A0A811Z5W5_NYCPR</name>
<evidence type="ECO:0000256" key="1">
    <source>
        <dbReference type="ARBA" id="ARBA00010048"/>
    </source>
</evidence>
<dbReference type="GO" id="GO:1990114">
    <property type="term" value="P:RNA polymerase II core complex assembly"/>
    <property type="evidence" value="ECO:0007669"/>
    <property type="project" value="TreeGrafter"/>
</dbReference>
<accession>A0A811Z5W5</accession>
<evidence type="ECO:0000313" key="4">
    <source>
        <dbReference type="Proteomes" id="UP000645828"/>
    </source>
</evidence>
<dbReference type="GO" id="GO:1990113">
    <property type="term" value="P:RNA polymerase I assembly"/>
    <property type="evidence" value="ECO:0007669"/>
    <property type="project" value="TreeGrafter"/>
</dbReference>
<feature type="region of interest" description="Disordered" evidence="2">
    <location>
        <begin position="45"/>
        <end position="65"/>
    </location>
</feature>
<dbReference type="InterPro" id="IPR004127">
    <property type="entry name" value="Prefoldin_subunit_alpha"/>
</dbReference>
<dbReference type="Proteomes" id="UP000645828">
    <property type="component" value="Unassembled WGS sequence"/>
</dbReference>
<dbReference type="PANTHER" id="PTHR12674">
    <property type="entry name" value="PREFOLDIN SUBUNIT 5"/>
    <property type="match status" value="1"/>
</dbReference>
<dbReference type="GO" id="GO:1990115">
    <property type="term" value="P:RNA polymerase III assembly"/>
    <property type="evidence" value="ECO:0007669"/>
    <property type="project" value="TreeGrafter"/>
</dbReference>
<comment type="similarity">
    <text evidence="1">Belongs to the prefoldin subunit alpha family.</text>
</comment>
<dbReference type="Gene3D" id="1.10.287.370">
    <property type="match status" value="1"/>
</dbReference>
<protein>
    <submittedName>
        <fullName evidence="3">(raccoon dog) hypothetical protein</fullName>
    </submittedName>
</protein>
<feature type="compositionally biased region" description="Basic and acidic residues" evidence="2">
    <location>
        <begin position="50"/>
        <end position="65"/>
    </location>
</feature>
<comment type="caution">
    <text evidence="3">The sequence shown here is derived from an EMBL/GenBank/DDBJ whole genome shotgun (WGS) entry which is preliminary data.</text>
</comment>
<dbReference type="GO" id="GO:0005737">
    <property type="term" value="C:cytoplasm"/>
    <property type="evidence" value="ECO:0007669"/>
    <property type="project" value="TreeGrafter"/>
</dbReference>
<dbReference type="GO" id="GO:0006457">
    <property type="term" value="P:protein folding"/>
    <property type="evidence" value="ECO:0007669"/>
    <property type="project" value="InterPro"/>
</dbReference>
<dbReference type="Pfam" id="PF02996">
    <property type="entry name" value="Prefoldin"/>
    <property type="match status" value="1"/>
</dbReference>